<evidence type="ECO:0000313" key="2">
    <source>
        <dbReference type="Proteomes" id="UP001163046"/>
    </source>
</evidence>
<dbReference type="InterPro" id="IPR026750">
    <property type="entry name" value="NTAN1"/>
</dbReference>
<organism evidence="1 2">
    <name type="scientific">Desmophyllum pertusum</name>
    <dbReference type="NCBI Taxonomy" id="174260"/>
    <lineage>
        <taxon>Eukaryota</taxon>
        <taxon>Metazoa</taxon>
        <taxon>Cnidaria</taxon>
        <taxon>Anthozoa</taxon>
        <taxon>Hexacorallia</taxon>
        <taxon>Scleractinia</taxon>
        <taxon>Caryophylliina</taxon>
        <taxon>Caryophylliidae</taxon>
        <taxon>Desmophyllum</taxon>
    </lineage>
</organism>
<dbReference type="PANTHER" id="PTHR12498:SF0">
    <property type="entry name" value="PROTEIN N-TERMINAL ASPARAGINE AMIDOHYDROLASE"/>
    <property type="match status" value="1"/>
</dbReference>
<evidence type="ECO:0000313" key="1">
    <source>
        <dbReference type="EMBL" id="KAJ7378306.1"/>
    </source>
</evidence>
<protein>
    <submittedName>
        <fullName evidence="1">Uncharacterized protein</fullName>
    </submittedName>
</protein>
<dbReference type="GO" id="GO:0006511">
    <property type="term" value="P:ubiquitin-dependent protein catabolic process"/>
    <property type="evidence" value="ECO:0007669"/>
    <property type="project" value="TreeGrafter"/>
</dbReference>
<name>A0A9W9ZB95_9CNID</name>
<dbReference type="GO" id="GO:0005634">
    <property type="term" value="C:nucleus"/>
    <property type="evidence" value="ECO:0007669"/>
    <property type="project" value="TreeGrafter"/>
</dbReference>
<dbReference type="EMBL" id="MU826367">
    <property type="protein sequence ID" value="KAJ7378306.1"/>
    <property type="molecule type" value="Genomic_DNA"/>
</dbReference>
<reference evidence="1" key="1">
    <citation type="submission" date="2023-01" db="EMBL/GenBank/DDBJ databases">
        <title>Genome assembly of the deep-sea coral Lophelia pertusa.</title>
        <authorList>
            <person name="Herrera S."/>
            <person name="Cordes E."/>
        </authorList>
    </citation>
    <scope>NUCLEOTIDE SEQUENCE</scope>
    <source>
        <strain evidence="1">USNM1676648</strain>
        <tissue evidence="1">Polyp</tissue>
    </source>
</reference>
<dbReference type="AlphaFoldDB" id="A0A9W9ZB95"/>
<dbReference type="OrthoDB" id="539995at2759"/>
<dbReference type="Pfam" id="PF14736">
    <property type="entry name" value="N_Asn_amidohyd"/>
    <property type="match status" value="1"/>
</dbReference>
<gene>
    <name evidence="1" type="ORF">OS493_023553</name>
</gene>
<dbReference type="Proteomes" id="UP001163046">
    <property type="component" value="Unassembled WGS sequence"/>
</dbReference>
<keyword evidence="2" id="KW-1185">Reference proteome</keyword>
<proteinExistence type="predicted"/>
<accession>A0A9W9ZB95</accession>
<dbReference type="GO" id="GO:0008418">
    <property type="term" value="F:protein-N-terminal asparagine amidohydrolase activity"/>
    <property type="evidence" value="ECO:0007669"/>
    <property type="project" value="InterPro"/>
</dbReference>
<dbReference type="PANTHER" id="PTHR12498">
    <property type="entry name" value="N-TERMINAL ASPARAGINE AMIDOHYDROLASE"/>
    <property type="match status" value="1"/>
</dbReference>
<comment type="caution">
    <text evidence="1">The sequence shown here is derived from an EMBL/GenBank/DDBJ whole genome shotgun (WGS) entry which is preliminary data.</text>
</comment>
<sequence length="99" mass="11487">MPLIVDGRIEDFRSFEDFAVKHQHFKENAKIFCKKPLRKVERSGTLYVTQREHATVTQDDETITVLGSDDATTCHIIVLRHTGRFDFHAIIFQSILLSR</sequence>